<sequence>MSARPWIAMLLLINYLLVAGMDCVNRPQDQMERVRVLISEEGHQYQQCRYMRMDALETFMLESMASRCQSAHDMPPHHVILVVSTISVHTLAQATEYLLPPASNWLEKPVFTYQARSSTSVQVVLILPPRQA</sequence>
<dbReference type="Proteomes" id="UP000700732">
    <property type="component" value="Unassembled WGS sequence"/>
</dbReference>
<evidence type="ECO:0000313" key="1">
    <source>
        <dbReference type="EMBL" id="MBC3795089.1"/>
    </source>
</evidence>
<keyword evidence="2" id="KW-1185">Reference proteome</keyword>
<reference evidence="1 2" key="1">
    <citation type="submission" date="2019-06" db="EMBL/GenBank/DDBJ databases">
        <title>Spirosoma utsteinense sp. nov. isolated from Antarctic ice-free soils.</title>
        <authorList>
            <person name="Tahon G."/>
        </authorList>
    </citation>
    <scope>NUCLEOTIDE SEQUENCE [LARGE SCALE GENOMIC DNA]</scope>
    <source>
        <strain evidence="1 2">LMG 31447</strain>
    </source>
</reference>
<dbReference type="EMBL" id="VFIA01000078">
    <property type="protein sequence ID" value="MBC3795089.1"/>
    <property type="molecule type" value="Genomic_DNA"/>
</dbReference>
<accession>A0ABR6WEX6</accession>
<protein>
    <submittedName>
        <fullName evidence="1">Uncharacterized protein</fullName>
    </submittedName>
</protein>
<dbReference type="RefSeq" id="WP_186742219.1">
    <property type="nucleotide sequence ID" value="NZ_VFIA01000078.1"/>
</dbReference>
<evidence type="ECO:0000313" key="2">
    <source>
        <dbReference type="Proteomes" id="UP000700732"/>
    </source>
</evidence>
<proteinExistence type="predicted"/>
<name>A0ABR6WEX6_9BACT</name>
<gene>
    <name evidence="1" type="ORF">FH603_5623</name>
</gene>
<comment type="caution">
    <text evidence="1">The sequence shown here is derived from an EMBL/GenBank/DDBJ whole genome shotgun (WGS) entry which is preliminary data.</text>
</comment>
<organism evidence="1 2">
    <name type="scientific">Spirosoma utsteinense</name>
    <dbReference type="NCBI Taxonomy" id="2585773"/>
    <lineage>
        <taxon>Bacteria</taxon>
        <taxon>Pseudomonadati</taxon>
        <taxon>Bacteroidota</taxon>
        <taxon>Cytophagia</taxon>
        <taxon>Cytophagales</taxon>
        <taxon>Cytophagaceae</taxon>
        <taxon>Spirosoma</taxon>
    </lineage>
</organism>